<evidence type="ECO:0000313" key="2">
    <source>
        <dbReference type="Proteomes" id="UP000583127"/>
    </source>
</evidence>
<dbReference type="EMBL" id="JABBFZ010000022">
    <property type="protein sequence ID" value="NML34514.1"/>
    <property type="molecule type" value="Genomic_DNA"/>
</dbReference>
<dbReference type="RefSeq" id="WP_169500699.1">
    <property type="nucleotide sequence ID" value="NZ_JABBFZ010000022.1"/>
</dbReference>
<sequence length="206" mass="23134">MQLPIERVPLTQFMPFVMAAAQGLPETMAQAYVRQACIDFATRSSILRRRIVISLQPRVRAYPIWPHESEQVVRVNEVDVNGTPYRARRGGVAFHHFGTRFTVEDGMLVLSREPSHERPGAVHVRMCIAPSRDACEVDALLHDDWQQSIEDGALARIYQLPGYQFTSLQLAQVRGRSFDEGVARARIRALRSDTSASLDAIAPPIV</sequence>
<dbReference type="AlphaFoldDB" id="A0A7Y0A137"/>
<proteinExistence type="predicted"/>
<organism evidence="1 2">
    <name type="scientific">Paraburkholderia antibiotica</name>
    <dbReference type="NCBI Taxonomy" id="2728839"/>
    <lineage>
        <taxon>Bacteria</taxon>
        <taxon>Pseudomonadati</taxon>
        <taxon>Pseudomonadota</taxon>
        <taxon>Betaproteobacteria</taxon>
        <taxon>Burkholderiales</taxon>
        <taxon>Burkholderiaceae</taxon>
        <taxon>Paraburkholderia</taxon>
    </lineage>
</organism>
<name>A0A7Y0A137_9BURK</name>
<comment type="caution">
    <text evidence="1">The sequence shown here is derived from an EMBL/GenBank/DDBJ whole genome shotgun (WGS) entry which is preliminary data.</text>
</comment>
<protein>
    <submittedName>
        <fullName evidence="1">Uncharacterized protein</fullName>
    </submittedName>
</protein>
<dbReference type="Proteomes" id="UP000583127">
    <property type="component" value="Unassembled WGS sequence"/>
</dbReference>
<accession>A0A7Y0A137</accession>
<reference evidence="1 2" key="1">
    <citation type="submission" date="2020-04" db="EMBL/GenBank/DDBJ databases">
        <title>Paraburkholderia sp. G-4-1-8 isolated from soil.</title>
        <authorList>
            <person name="Dahal R.H."/>
        </authorList>
    </citation>
    <scope>NUCLEOTIDE SEQUENCE [LARGE SCALE GENOMIC DNA]</scope>
    <source>
        <strain evidence="1 2">G-4-1-8</strain>
    </source>
</reference>
<gene>
    <name evidence="1" type="ORF">HHL14_27240</name>
</gene>
<keyword evidence="2" id="KW-1185">Reference proteome</keyword>
<evidence type="ECO:0000313" key="1">
    <source>
        <dbReference type="EMBL" id="NML34514.1"/>
    </source>
</evidence>